<evidence type="ECO:0000256" key="9">
    <source>
        <dbReference type="RuleBase" id="RU361174"/>
    </source>
</evidence>
<evidence type="ECO:0000313" key="13">
    <source>
        <dbReference type="Proteomes" id="UP001501692"/>
    </source>
</evidence>
<dbReference type="PRINTS" id="PR00134">
    <property type="entry name" value="GLHYDRLASE10"/>
</dbReference>
<evidence type="ECO:0000256" key="6">
    <source>
        <dbReference type="ARBA" id="ARBA00023277"/>
    </source>
</evidence>
<dbReference type="PANTHER" id="PTHR31490">
    <property type="entry name" value="GLYCOSYL HYDROLASE"/>
    <property type="match status" value="1"/>
</dbReference>
<evidence type="ECO:0000256" key="5">
    <source>
        <dbReference type="ARBA" id="ARBA00022801"/>
    </source>
</evidence>
<dbReference type="PROSITE" id="PS51760">
    <property type="entry name" value="GH10_2"/>
    <property type="match status" value="1"/>
</dbReference>
<evidence type="ECO:0000256" key="8">
    <source>
        <dbReference type="ARBA" id="ARBA00023326"/>
    </source>
</evidence>
<gene>
    <name evidence="12" type="ORF">GCM10023315_13430</name>
</gene>
<dbReference type="InterPro" id="IPR001000">
    <property type="entry name" value="GH10_dom"/>
</dbReference>
<dbReference type="InterPro" id="IPR044846">
    <property type="entry name" value="GH10"/>
</dbReference>
<keyword evidence="5 9" id="KW-0378">Hydrolase</keyword>
<evidence type="ECO:0000313" key="12">
    <source>
        <dbReference type="EMBL" id="GAA4965609.1"/>
    </source>
</evidence>
<dbReference type="CDD" id="cd00146">
    <property type="entry name" value="PKD"/>
    <property type="match status" value="1"/>
</dbReference>
<keyword evidence="4" id="KW-0732">Signal</keyword>
<dbReference type="PANTHER" id="PTHR31490:SF88">
    <property type="entry name" value="BETA-XYLANASE"/>
    <property type="match status" value="1"/>
</dbReference>
<dbReference type="InterPro" id="IPR035986">
    <property type="entry name" value="PKD_dom_sf"/>
</dbReference>
<name>A0ABP9HAI0_9FLAO</name>
<dbReference type="Proteomes" id="UP001501692">
    <property type="component" value="Unassembled WGS sequence"/>
</dbReference>
<dbReference type="PROSITE" id="PS50093">
    <property type="entry name" value="PKD"/>
    <property type="match status" value="1"/>
</dbReference>
<dbReference type="Pfam" id="PF00331">
    <property type="entry name" value="Glyco_hydro_10"/>
    <property type="match status" value="1"/>
</dbReference>
<reference evidence="13" key="1">
    <citation type="journal article" date="2019" name="Int. J. Syst. Evol. Microbiol.">
        <title>The Global Catalogue of Microorganisms (GCM) 10K type strain sequencing project: providing services to taxonomists for standard genome sequencing and annotation.</title>
        <authorList>
            <consortium name="The Broad Institute Genomics Platform"/>
            <consortium name="The Broad Institute Genome Sequencing Center for Infectious Disease"/>
            <person name="Wu L."/>
            <person name="Ma J."/>
        </authorList>
    </citation>
    <scope>NUCLEOTIDE SEQUENCE [LARGE SCALE GENOMIC DNA]</scope>
    <source>
        <strain evidence="13">JCM 18287</strain>
    </source>
</reference>
<keyword evidence="3" id="KW-0858">Xylan degradation</keyword>
<dbReference type="EMBL" id="BAABJK010000004">
    <property type="protein sequence ID" value="GAA4965609.1"/>
    <property type="molecule type" value="Genomic_DNA"/>
</dbReference>
<dbReference type="EC" id="3.2.1.8" evidence="9"/>
<dbReference type="Gene3D" id="2.60.40.10">
    <property type="entry name" value="Immunoglobulins"/>
    <property type="match status" value="1"/>
</dbReference>
<comment type="catalytic activity">
    <reaction evidence="1 9">
        <text>Endohydrolysis of (1-&gt;4)-beta-D-xylosidic linkages in xylans.</text>
        <dbReference type="EC" id="3.2.1.8"/>
    </reaction>
</comment>
<dbReference type="InterPro" id="IPR017853">
    <property type="entry name" value="GH"/>
</dbReference>
<dbReference type="SMART" id="SM00633">
    <property type="entry name" value="Glyco_10"/>
    <property type="match status" value="1"/>
</dbReference>
<organism evidence="12 13">
    <name type="scientific">Algibacter aquimarinus</name>
    <dbReference type="NCBI Taxonomy" id="1136748"/>
    <lineage>
        <taxon>Bacteria</taxon>
        <taxon>Pseudomonadati</taxon>
        <taxon>Bacteroidota</taxon>
        <taxon>Flavobacteriia</taxon>
        <taxon>Flavobacteriales</taxon>
        <taxon>Flavobacteriaceae</taxon>
        <taxon>Algibacter</taxon>
    </lineage>
</organism>
<dbReference type="InterPro" id="IPR000601">
    <property type="entry name" value="PKD_dom"/>
</dbReference>
<keyword evidence="8 9" id="KW-0624">Polysaccharide degradation</keyword>
<sequence length="448" mass="50579">MLNLHAMKNIKSAKIIHLTLVLIITFFSCANDEGSITKIPEPIVLSFELVVSQQNTLRITANNTSTGINGLNSYWQFTENGPKVTDEAGPEMHLYDASGDYLVTLTVEAPEGDIQLSKTVTVTDSNEMQPPLKDATNSFSVGMAVKSSQLNTQHSDILIREFNNLTAEFEMKMNIMYPSQGNYDFTAADAIVNYGVDNNMNIHGHTLIWHTATPEWVNNFSGTDEEFEDMIEDYITTVVTRYAGVVRSWDVVNEAIEDNTNNLRNSVFRQRMGDDYISKCYQFARNADPNALLFYNDYNITFDVGKQEATFAIVDDLRSKNLIDGIGAQMHIDIFFPSATQIQSIIDGTVSRGLKMHFAELDVRVNPNNDLTFLTEARAIAQQNKVREVVELYNAIPDANKFALTVWGMRDSETWLIDFWGQPDWPLLYDDIFKPKLAHKGFLEALDN</sequence>
<dbReference type="InterPro" id="IPR013783">
    <property type="entry name" value="Ig-like_fold"/>
</dbReference>
<dbReference type="Gene3D" id="3.20.20.80">
    <property type="entry name" value="Glycosidases"/>
    <property type="match status" value="1"/>
</dbReference>
<dbReference type="Pfam" id="PF00801">
    <property type="entry name" value="PKD"/>
    <property type="match status" value="1"/>
</dbReference>
<evidence type="ECO:0000259" key="10">
    <source>
        <dbReference type="PROSITE" id="PS50093"/>
    </source>
</evidence>
<evidence type="ECO:0000259" key="11">
    <source>
        <dbReference type="PROSITE" id="PS51760"/>
    </source>
</evidence>
<accession>A0ABP9HAI0</accession>
<proteinExistence type="inferred from homology"/>
<comment type="caution">
    <text evidence="12">The sequence shown here is derived from an EMBL/GenBank/DDBJ whole genome shotgun (WGS) entry which is preliminary data.</text>
</comment>
<evidence type="ECO:0000256" key="7">
    <source>
        <dbReference type="ARBA" id="ARBA00023295"/>
    </source>
</evidence>
<dbReference type="SUPFAM" id="SSF51445">
    <property type="entry name" value="(Trans)glycosidases"/>
    <property type="match status" value="1"/>
</dbReference>
<keyword evidence="7 9" id="KW-0326">Glycosidase</keyword>
<keyword evidence="6 9" id="KW-0119">Carbohydrate metabolism</keyword>
<evidence type="ECO:0000256" key="3">
    <source>
        <dbReference type="ARBA" id="ARBA00022651"/>
    </source>
</evidence>
<dbReference type="SUPFAM" id="SSF49299">
    <property type="entry name" value="PKD domain"/>
    <property type="match status" value="1"/>
</dbReference>
<evidence type="ECO:0000256" key="1">
    <source>
        <dbReference type="ARBA" id="ARBA00000681"/>
    </source>
</evidence>
<evidence type="ECO:0000256" key="2">
    <source>
        <dbReference type="ARBA" id="ARBA00007495"/>
    </source>
</evidence>
<feature type="domain" description="GH10" evidence="11">
    <location>
        <begin position="126"/>
        <end position="445"/>
    </location>
</feature>
<protein>
    <recommendedName>
        <fullName evidence="9">Beta-xylanase</fullName>
        <ecNumber evidence="9">3.2.1.8</ecNumber>
    </recommendedName>
</protein>
<keyword evidence="13" id="KW-1185">Reference proteome</keyword>
<evidence type="ECO:0000256" key="4">
    <source>
        <dbReference type="ARBA" id="ARBA00022729"/>
    </source>
</evidence>
<comment type="similarity">
    <text evidence="2 9">Belongs to the glycosyl hydrolase 10 (cellulase F) family.</text>
</comment>
<feature type="domain" description="PKD" evidence="10">
    <location>
        <begin position="75"/>
        <end position="123"/>
    </location>
</feature>